<evidence type="ECO:0000256" key="4">
    <source>
        <dbReference type="ARBA" id="ARBA00012461"/>
    </source>
</evidence>
<name>L1MKP9_9CORY</name>
<dbReference type="STRING" id="1035195.HMPREF9997_00614"/>
<dbReference type="Proteomes" id="UP000010445">
    <property type="component" value="Unassembled WGS sequence"/>
</dbReference>
<keyword evidence="7 12" id="KW-0548">Nucleotidyltransferase</keyword>
<reference evidence="14 15" key="1">
    <citation type="submission" date="2012-05" db="EMBL/GenBank/DDBJ databases">
        <authorList>
            <person name="Weinstock G."/>
            <person name="Sodergren E."/>
            <person name="Lobos E.A."/>
            <person name="Fulton L."/>
            <person name="Fulton R."/>
            <person name="Courtney L."/>
            <person name="Fronick C."/>
            <person name="O'Laughlin M."/>
            <person name="Godfrey J."/>
            <person name="Wilson R.M."/>
            <person name="Miner T."/>
            <person name="Farmer C."/>
            <person name="Delehaunty K."/>
            <person name="Cordes M."/>
            <person name="Minx P."/>
            <person name="Tomlinson C."/>
            <person name="Chen J."/>
            <person name="Wollam A."/>
            <person name="Pepin K.H."/>
            <person name="Bhonagiri V."/>
            <person name="Zhang X."/>
            <person name="Suruliraj S."/>
            <person name="Warren W."/>
            <person name="Mitreva M."/>
            <person name="Mardis E.R."/>
            <person name="Wilson R.K."/>
        </authorList>
    </citation>
    <scope>NUCLEOTIDE SEQUENCE [LARGE SCALE GENOMIC DNA]</scope>
    <source>
        <strain evidence="14 15">F0235</strain>
    </source>
</reference>
<dbReference type="SUPFAM" id="SSF53448">
    <property type="entry name" value="Nucleotide-diphospho-sugar transferases"/>
    <property type="match status" value="1"/>
</dbReference>
<evidence type="ECO:0000256" key="12">
    <source>
        <dbReference type="RuleBase" id="RU003706"/>
    </source>
</evidence>
<keyword evidence="15" id="KW-1185">Reference proteome</keyword>
<keyword evidence="8 12" id="KW-0479">Metal-binding</keyword>
<dbReference type="Gene3D" id="3.90.550.10">
    <property type="entry name" value="Spore Coat Polysaccharide Biosynthesis Protein SpsA, Chain A"/>
    <property type="match status" value="1"/>
</dbReference>
<dbReference type="GO" id="GO:0019318">
    <property type="term" value="P:hexose metabolic process"/>
    <property type="evidence" value="ECO:0007669"/>
    <property type="project" value="UniProtKB-ARBA"/>
</dbReference>
<evidence type="ECO:0000256" key="5">
    <source>
        <dbReference type="ARBA" id="ARBA00017654"/>
    </source>
</evidence>
<dbReference type="EC" id="2.7.7.24" evidence="4 12"/>
<dbReference type="FunFam" id="3.90.550.10:FF:000023">
    <property type="entry name" value="Glucose-1-phosphate thymidylyltransferase"/>
    <property type="match status" value="1"/>
</dbReference>
<comment type="pathway">
    <text evidence="2">Carbohydrate biosynthesis; dTDP-L-rhamnose biosynthesis.</text>
</comment>
<evidence type="ECO:0000256" key="7">
    <source>
        <dbReference type="ARBA" id="ARBA00022695"/>
    </source>
</evidence>
<dbReference type="InterPro" id="IPR005835">
    <property type="entry name" value="NTP_transferase_dom"/>
</dbReference>
<dbReference type="NCBIfam" id="TIGR01207">
    <property type="entry name" value="rmlA"/>
    <property type="match status" value="1"/>
</dbReference>
<comment type="function">
    <text evidence="11">Catalyzes the conversion of glucose-1-phosphate and dTTP to dTDP-glucose and pyrophosphate. Involved in the biosynthesis of the dTDP-L-rhamnose which is a component of the critical linker, D-N-acetylglucosamine-L-rhamnose disaccharide, which connects the galactan region of arabinogalactan to peptidoglycan via a phosphodiester linkage.</text>
</comment>
<dbReference type="eggNOG" id="COG1209">
    <property type="taxonomic scope" value="Bacteria"/>
</dbReference>
<dbReference type="AlphaFoldDB" id="L1MKP9"/>
<dbReference type="GO" id="GO:0000271">
    <property type="term" value="P:polysaccharide biosynthetic process"/>
    <property type="evidence" value="ECO:0007669"/>
    <property type="project" value="UniProtKB-ARBA"/>
</dbReference>
<dbReference type="CDD" id="cd02538">
    <property type="entry name" value="G1P_TT_short"/>
    <property type="match status" value="1"/>
</dbReference>
<evidence type="ECO:0000256" key="2">
    <source>
        <dbReference type="ARBA" id="ARBA00004781"/>
    </source>
</evidence>
<dbReference type="InterPro" id="IPR029044">
    <property type="entry name" value="Nucleotide-diphossugar_trans"/>
</dbReference>
<dbReference type="InterPro" id="IPR005907">
    <property type="entry name" value="G1P_thy_trans_s"/>
</dbReference>
<comment type="catalytic activity">
    <reaction evidence="10 12">
        <text>dTTP + alpha-D-glucose 1-phosphate + H(+) = dTDP-alpha-D-glucose + diphosphate</text>
        <dbReference type="Rhea" id="RHEA:15225"/>
        <dbReference type="ChEBI" id="CHEBI:15378"/>
        <dbReference type="ChEBI" id="CHEBI:33019"/>
        <dbReference type="ChEBI" id="CHEBI:37568"/>
        <dbReference type="ChEBI" id="CHEBI:57477"/>
        <dbReference type="ChEBI" id="CHEBI:58601"/>
        <dbReference type="EC" id="2.7.7.24"/>
    </reaction>
</comment>
<keyword evidence="6 12" id="KW-0808">Transferase</keyword>
<evidence type="ECO:0000256" key="1">
    <source>
        <dbReference type="ARBA" id="ARBA00001946"/>
    </source>
</evidence>
<organism evidence="14 15">
    <name type="scientific">Corynebacterium durum F0235</name>
    <dbReference type="NCBI Taxonomy" id="1035195"/>
    <lineage>
        <taxon>Bacteria</taxon>
        <taxon>Bacillati</taxon>
        <taxon>Actinomycetota</taxon>
        <taxon>Actinomycetes</taxon>
        <taxon>Mycobacteriales</taxon>
        <taxon>Corynebacteriaceae</taxon>
        <taxon>Corynebacterium</taxon>
    </lineage>
</organism>
<evidence type="ECO:0000256" key="8">
    <source>
        <dbReference type="ARBA" id="ARBA00022723"/>
    </source>
</evidence>
<dbReference type="PANTHER" id="PTHR43532:SF1">
    <property type="entry name" value="GLUCOSE-1-PHOSPHATE THYMIDYLYLTRANSFERASE 1"/>
    <property type="match status" value="1"/>
</dbReference>
<dbReference type="HOGENOM" id="CLU_029499_9_0_11"/>
<evidence type="ECO:0000256" key="6">
    <source>
        <dbReference type="ARBA" id="ARBA00022679"/>
    </source>
</evidence>
<evidence type="ECO:0000313" key="15">
    <source>
        <dbReference type="Proteomes" id="UP000010445"/>
    </source>
</evidence>
<evidence type="ECO:0000259" key="13">
    <source>
        <dbReference type="Pfam" id="PF00483"/>
    </source>
</evidence>
<gene>
    <name evidence="14" type="ORF">HMPREF9997_00614</name>
</gene>
<evidence type="ECO:0000256" key="11">
    <source>
        <dbReference type="ARBA" id="ARBA00055050"/>
    </source>
</evidence>
<proteinExistence type="inferred from homology"/>
<dbReference type="PANTHER" id="PTHR43532">
    <property type="entry name" value="GLUCOSE-1-PHOSPHATE THYMIDYLYLTRANSFERASE"/>
    <property type="match status" value="1"/>
</dbReference>
<comment type="similarity">
    <text evidence="3 12">Belongs to the glucose-1-phosphate thymidylyltransferase family.</text>
</comment>
<evidence type="ECO:0000313" key="14">
    <source>
        <dbReference type="EMBL" id="EKX91544.1"/>
    </source>
</evidence>
<dbReference type="EMBL" id="AMEM01000011">
    <property type="protein sequence ID" value="EKX91544.1"/>
    <property type="molecule type" value="Genomic_DNA"/>
</dbReference>
<keyword evidence="9 12" id="KW-0460">Magnesium</keyword>
<sequence length="291" mass="31960">MKGIILAGGTGSRLWPITLGVSKQLVPVFDKPMVYYPLSTLMLADIRDILIVSTPQDVPQFQRLLGDGSQFGITLSYAVQDAPRGLADAFIVGEEHIGDDSVALILGDNIFYGTGLGTQLRRFKNPDGAAIFAYWVAEPEAYGVVEFDRDGRALSLVEKPDVPRSQYAVPGLYFYDNSVVEMAKNLQPSARGELEITDINQAYLDQGKLQVQKLPRGTAWLDTGTVDLLMAAGDFVRTIEQRQGLKIGCPEEVAWRMGFVDDQHLRERADALKKSGYGAYLASILARGKDN</sequence>
<comment type="function">
    <text evidence="12">Catalyzes the formation of dTDP-glucose, from dTTP and glucose 1-phosphate, as well as its pyrophosphorolysis.</text>
</comment>
<dbReference type="Pfam" id="PF00483">
    <property type="entry name" value="NTP_transferase"/>
    <property type="match status" value="1"/>
</dbReference>
<dbReference type="RefSeq" id="WP_006062864.1">
    <property type="nucleotide sequence ID" value="NZ_KB290827.1"/>
</dbReference>
<dbReference type="PATRIC" id="fig|1035195.3.peg.552"/>
<dbReference type="GO" id="GO:0046872">
    <property type="term" value="F:metal ion binding"/>
    <property type="evidence" value="ECO:0007669"/>
    <property type="project" value="UniProtKB-KW"/>
</dbReference>
<evidence type="ECO:0000256" key="3">
    <source>
        <dbReference type="ARBA" id="ARBA00010480"/>
    </source>
</evidence>
<dbReference type="GO" id="GO:0008879">
    <property type="term" value="F:glucose-1-phosphate thymidylyltransferase activity"/>
    <property type="evidence" value="ECO:0007669"/>
    <property type="project" value="UniProtKB-EC"/>
</dbReference>
<dbReference type="OrthoDB" id="9803871at2"/>
<evidence type="ECO:0000256" key="9">
    <source>
        <dbReference type="ARBA" id="ARBA00022842"/>
    </source>
</evidence>
<comment type="caution">
    <text evidence="14">The sequence shown here is derived from an EMBL/GenBank/DDBJ whole genome shotgun (WGS) entry which is preliminary data.</text>
</comment>
<protein>
    <recommendedName>
        <fullName evidence="5 12">Glucose-1-phosphate thymidylyltransferase</fullName>
        <ecNumber evidence="4 12">2.7.7.24</ecNumber>
    </recommendedName>
</protein>
<comment type="cofactor">
    <cofactor evidence="1">
        <name>Mg(2+)</name>
        <dbReference type="ChEBI" id="CHEBI:18420"/>
    </cofactor>
</comment>
<accession>L1MKP9</accession>
<evidence type="ECO:0000256" key="10">
    <source>
        <dbReference type="ARBA" id="ARBA00049336"/>
    </source>
</evidence>
<feature type="domain" description="Nucleotidyl transferase" evidence="13">
    <location>
        <begin position="2"/>
        <end position="236"/>
    </location>
</feature>